<feature type="region of interest" description="Disordered" evidence="1">
    <location>
        <begin position="213"/>
        <end position="431"/>
    </location>
</feature>
<dbReference type="AlphaFoldDB" id="A0A7J6MAL0"/>
<dbReference type="Proteomes" id="UP000570595">
    <property type="component" value="Unassembled WGS sequence"/>
</dbReference>
<protein>
    <submittedName>
        <fullName evidence="3">Uncharacterized protein</fullName>
    </submittedName>
</protein>
<feature type="chain" id="PRO_5029773606" evidence="2">
    <location>
        <begin position="28"/>
        <end position="552"/>
    </location>
</feature>
<dbReference type="OrthoDB" id="437570at2759"/>
<keyword evidence="2" id="KW-0732">Signal</keyword>
<feature type="compositionally biased region" description="Polar residues" evidence="1">
    <location>
        <begin position="251"/>
        <end position="269"/>
    </location>
</feature>
<comment type="caution">
    <text evidence="3">The sequence shown here is derived from an EMBL/GenBank/DDBJ whole genome shotgun (WGS) entry which is preliminary data.</text>
</comment>
<feature type="compositionally biased region" description="Basic residues" evidence="1">
    <location>
        <begin position="348"/>
        <end position="362"/>
    </location>
</feature>
<gene>
    <name evidence="3" type="ORF">FOZ61_007193</name>
</gene>
<feature type="region of interest" description="Disordered" evidence="1">
    <location>
        <begin position="445"/>
        <end position="471"/>
    </location>
</feature>
<feature type="compositionally biased region" description="Basic and acidic residues" evidence="1">
    <location>
        <begin position="460"/>
        <end position="471"/>
    </location>
</feature>
<reference evidence="3 4" key="1">
    <citation type="submission" date="2020-04" db="EMBL/GenBank/DDBJ databases">
        <title>Perkinsus olseni comparative genomics.</title>
        <authorList>
            <person name="Bogema D.R."/>
        </authorList>
    </citation>
    <scope>NUCLEOTIDE SEQUENCE [LARGE SCALE GENOMIC DNA]</scope>
    <source>
        <strain evidence="3">ATCC PRA-179</strain>
    </source>
</reference>
<proteinExistence type="predicted"/>
<dbReference type="EMBL" id="JABAHT010000043">
    <property type="protein sequence ID" value="KAF4668061.1"/>
    <property type="molecule type" value="Genomic_DNA"/>
</dbReference>
<sequence length="552" mass="59169">MGCSWPFHGFRSLTLSVALSFPVCADCRTSFDAAFRMADVVKAAARPSRSERKRPQAAPSADSEVLRYLMSKKRVRRAVALDSEESSPEEREASRLLLLSSIGHALLDSSEQHPTAVKSPRNVPDGFVMPLKPKVSNHQQGQIHTEIPRMTTKYNSTNSRDLVPHELPPEAFGEYPSLEIHNVGLEVSNRPPAPLDGTRQPPSALLHITRDPPAAYDDLFGSSPPSQPSIVHTVIPSNRPKPSAQDARPSSRFSSTSHQRQQALSSVTSERPREYSGGLAKPAGAQQTIANTVVAAEPRPGKQRDAAAGVEEPVETTAMRENRPSSVGDKPDSPDRVICDSAAEVSHMRPRSPAKGSKSPRRSSHDQLPPDGNNTSDRPTSEEGPEGFGREVKPAAKATSVLDLGGVLESGDDEGVCFGPRPPGDLSPAAMGLIEDYVPGHEVIDLDDSDGEESPAMSVELRDRKSPRVKELTEDEEACLFEDAGGNAKQENAPPPAEADASEGPVEEVIVIDLDGEEDEVAGRLSPRGGAYSVISSMDAADNEVEDLGEAP</sequence>
<evidence type="ECO:0000313" key="3">
    <source>
        <dbReference type="EMBL" id="KAF4668061.1"/>
    </source>
</evidence>
<evidence type="ECO:0000256" key="1">
    <source>
        <dbReference type="SAM" id="MobiDB-lite"/>
    </source>
</evidence>
<name>A0A7J6MAL0_PEROL</name>
<accession>A0A7J6MAL0</accession>
<evidence type="ECO:0000313" key="4">
    <source>
        <dbReference type="Proteomes" id="UP000570595"/>
    </source>
</evidence>
<feature type="signal peptide" evidence="2">
    <location>
        <begin position="1"/>
        <end position="27"/>
    </location>
</feature>
<feature type="compositionally biased region" description="Basic and acidic residues" evidence="1">
    <location>
        <begin position="318"/>
        <end position="338"/>
    </location>
</feature>
<evidence type="ECO:0000256" key="2">
    <source>
        <dbReference type="SAM" id="SignalP"/>
    </source>
</evidence>
<organism evidence="3 4">
    <name type="scientific">Perkinsus olseni</name>
    <name type="common">Perkinsus atlanticus</name>
    <dbReference type="NCBI Taxonomy" id="32597"/>
    <lineage>
        <taxon>Eukaryota</taxon>
        <taxon>Sar</taxon>
        <taxon>Alveolata</taxon>
        <taxon>Perkinsozoa</taxon>
        <taxon>Perkinsea</taxon>
        <taxon>Perkinsida</taxon>
        <taxon>Perkinsidae</taxon>
        <taxon>Perkinsus</taxon>
    </lineage>
</organism>
<feature type="region of interest" description="Disordered" evidence="1">
    <location>
        <begin position="484"/>
        <end position="504"/>
    </location>
</feature>
<feature type="region of interest" description="Disordered" evidence="1">
    <location>
        <begin position="189"/>
        <end position="208"/>
    </location>
</feature>